<dbReference type="EMBL" id="CP020991">
    <property type="protein sequence ID" value="AUO18412.1"/>
    <property type="molecule type" value="Genomic_DNA"/>
</dbReference>
<protein>
    <submittedName>
        <fullName evidence="2">Sporulation protein YunB</fullName>
    </submittedName>
</protein>
<dbReference type="GeneID" id="98061657"/>
<dbReference type="OrthoDB" id="1649278at2"/>
<feature type="transmembrane region" description="Helical" evidence="1">
    <location>
        <begin position="36"/>
        <end position="54"/>
    </location>
</feature>
<dbReference type="Pfam" id="PF09560">
    <property type="entry name" value="Spore_YunB"/>
    <property type="match status" value="1"/>
</dbReference>
<dbReference type="KEGG" id="mpec:B9O19_00228"/>
<keyword evidence="1" id="KW-0472">Membrane</keyword>
<name>A0A2K9NZE4_9FIRM</name>
<dbReference type="PIRSF" id="PIRSF021383">
    <property type="entry name" value="YunB"/>
    <property type="match status" value="1"/>
</dbReference>
<evidence type="ECO:0000313" key="3">
    <source>
        <dbReference type="Proteomes" id="UP000235589"/>
    </source>
</evidence>
<evidence type="ECO:0000313" key="2">
    <source>
        <dbReference type="EMBL" id="AUO18412.1"/>
    </source>
</evidence>
<gene>
    <name evidence="2" type="ORF">B9O19_00228</name>
</gene>
<keyword evidence="1" id="KW-1133">Transmembrane helix</keyword>
<reference evidence="2 3" key="1">
    <citation type="submission" date="2017-04" db="EMBL/GenBank/DDBJ databases">
        <title>Monoglobus pectinilyticus 14 draft genome.</title>
        <authorList>
            <person name="Kim C."/>
            <person name="Rosendale D.I."/>
            <person name="Kelly W.J."/>
            <person name="Tannock G.W."/>
            <person name="Patchett M.L."/>
            <person name="Jordens J.Z."/>
        </authorList>
    </citation>
    <scope>NUCLEOTIDE SEQUENCE [LARGE SCALE GENOMIC DNA]</scope>
    <source>
        <strain evidence="2 3">14</strain>
    </source>
</reference>
<proteinExistence type="predicted"/>
<accession>A0A2K9NZE4</accession>
<organism evidence="2 3">
    <name type="scientific">Monoglobus pectinilyticus</name>
    <dbReference type="NCBI Taxonomy" id="1981510"/>
    <lineage>
        <taxon>Bacteria</taxon>
        <taxon>Bacillati</taxon>
        <taxon>Bacillota</taxon>
        <taxon>Clostridia</taxon>
        <taxon>Monoglobales</taxon>
        <taxon>Monoglobaceae</taxon>
        <taxon>Monoglobus</taxon>
    </lineage>
</organism>
<sequence length="234" mass="26433">MFIWQKKLKYRLGLSGKRCKRHRTYYNRKSSSKIKFYIILILVIVSCVFLFNSIENHIDPVIKDLSLSVLNSEVTKECNSAVSELINESNINYDSIINMTKDSSGNVKSLETNYREINLLKSELAVNVQNRIDKINSVDISIPILSMFSSKFYSGYGIPVSLRVLTNENVKVEFCNEFISAGINQTKHLIKVKVTTALGVVLPVRGDLEDIVTEVPIAESVIVGDVPDTYLDFN</sequence>
<keyword evidence="1" id="KW-0812">Transmembrane</keyword>
<dbReference type="Proteomes" id="UP000235589">
    <property type="component" value="Chromosome"/>
</dbReference>
<dbReference type="InterPro" id="IPR014197">
    <property type="entry name" value="Sporulation_prot_YunB"/>
</dbReference>
<dbReference type="NCBIfam" id="TIGR02832">
    <property type="entry name" value="spo_yunB"/>
    <property type="match status" value="1"/>
</dbReference>
<keyword evidence="3" id="KW-1185">Reference proteome</keyword>
<dbReference type="RefSeq" id="WP_102364713.1">
    <property type="nucleotide sequence ID" value="NZ_CP020991.1"/>
</dbReference>
<evidence type="ECO:0000256" key="1">
    <source>
        <dbReference type="SAM" id="Phobius"/>
    </source>
</evidence>
<dbReference type="AlphaFoldDB" id="A0A2K9NZE4"/>